<reference evidence="2" key="1">
    <citation type="submission" date="2020-05" db="EMBL/GenBank/DDBJ databases">
        <title>WGS assembly of Panicum virgatum.</title>
        <authorList>
            <person name="Lovell J.T."/>
            <person name="Jenkins J."/>
            <person name="Shu S."/>
            <person name="Juenger T.E."/>
            <person name="Schmutz J."/>
        </authorList>
    </citation>
    <scope>NUCLEOTIDE SEQUENCE</scope>
    <source>
        <strain evidence="2">AP13</strain>
    </source>
</reference>
<evidence type="ECO:0000313" key="2">
    <source>
        <dbReference type="EMBL" id="KAG2535740.1"/>
    </source>
</evidence>
<evidence type="ECO:0000256" key="1">
    <source>
        <dbReference type="SAM" id="MobiDB-lite"/>
    </source>
</evidence>
<gene>
    <name evidence="2" type="ORF">PVAP13_9NG136500</name>
</gene>
<evidence type="ECO:0000313" key="3">
    <source>
        <dbReference type="Proteomes" id="UP000823388"/>
    </source>
</evidence>
<feature type="compositionally biased region" description="Low complexity" evidence="1">
    <location>
        <begin position="118"/>
        <end position="131"/>
    </location>
</feature>
<dbReference type="Proteomes" id="UP000823388">
    <property type="component" value="Chromosome 9N"/>
</dbReference>
<sequence length="166" mass="17608">MKRKLTGGGAWCESGRRPATAAGGRRAEGGREGVKLISDRDRGPTEIIVVVRFSWKKKKLLSGQAQGDGRPSGVAGGARRHAVTWLPTLPTRGWPGRGGYRTFHLPGLAQEPAPAPAVPRLSPARPAASPPGSINCSDAQFSVQHLCTLPLDSLGQKFILTTMLLL</sequence>
<feature type="region of interest" description="Disordered" evidence="1">
    <location>
        <begin position="1"/>
        <end position="32"/>
    </location>
</feature>
<dbReference type="EMBL" id="CM029054">
    <property type="protein sequence ID" value="KAG2535740.1"/>
    <property type="molecule type" value="Genomic_DNA"/>
</dbReference>
<keyword evidence="3" id="KW-1185">Reference proteome</keyword>
<protein>
    <submittedName>
        <fullName evidence="2">Uncharacterized protein</fullName>
    </submittedName>
</protein>
<dbReference type="AlphaFoldDB" id="A0A8T0MEI6"/>
<feature type="region of interest" description="Disordered" evidence="1">
    <location>
        <begin position="112"/>
        <end position="131"/>
    </location>
</feature>
<feature type="compositionally biased region" description="Gly residues" evidence="1">
    <location>
        <begin position="1"/>
        <end position="10"/>
    </location>
</feature>
<name>A0A8T0MEI6_PANVG</name>
<organism evidence="2 3">
    <name type="scientific">Panicum virgatum</name>
    <name type="common">Blackwell switchgrass</name>
    <dbReference type="NCBI Taxonomy" id="38727"/>
    <lineage>
        <taxon>Eukaryota</taxon>
        <taxon>Viridiplantae</taxon>
        <taxon>Streptophyta</taxon>
        <taxon>Embryophyta</taxon>
        <taxon>Tracheophyta</taxon>
        <taxon>Spermatophyta</taxon>
        <taxon>Magnoliopsida</taxon>
        <taxon>Liliopsida</taxon>
        <taxon>Poales</taxon>
        <taxon>Poaceae</taxon>
        <taxon>PACMAD clade</taxon>
        <taxon>Panicoideae</taxon>
        <taxon>Panicodae</taxon>
        <taxon>Paniceae</taxon>
        <taxon>Panicinae</taxon>
        <taxon>Panicum</taxon>
        <taxon>Panicum sect. Hiantes</taxon>
    </lineage>
</organism>
<comment type="caution">
    <text evidence="2">The sequence shown here is derived from an EMBL/GenBank/DDBJ whole genome shotgun (WGS) entry which is preliminary data.</text>
</comment>
<proteinExistence type="predicted"/>
<accession>A0A8T0MEI6</accession>